<dbReference type="eggNOG" id="COG4701">
    <property type="taxonomic scope" value="Bacteria"/>
</dbReference>
<dbReference type="RefSeq" id="WP_005000401.1">
    <property type="nucleotide sequence ID" value="NZ_CH672427.1"/>
</dbReference>
<dbReference type="STRING" id="314278.NB231_05556"/>
<dbReference type="HOGENOM" id="CLU_131442_0_0_6"/>
<gene>
    <name evidence="1" type="ORF">NB231_05556</name>
</gene>
<evidence type="ECO:0000313" key="2">
    <source>
        <dbReference type="Proteomes" id="UP000003374"/>
    </source>
</evidence>
<keyword evidence="2" id="KW-1185">Reference proteome</keyword>
<evidence type="ECO:0008006" key="3">
    <source>
        <dbReference type="Google" id="ProtNLM"/>
    </source>
</evidence>
<comment type="caution">
    <text evidence="1">The sequence shown here is derived from an EMBL/GenBank/DDBJ whole genome shotgun (WGS) entry which is preliminary data.</text>
</comment>
<accession>A4BQH8</accession>
<reference evidence="1 2" key="1">
    <citation type="submission" date="2006-02" db="EMBL/GenBank/DDBJ databases">
        <authorList>
            <person name="Waterbury J."/>
            <person name="Ferriera S."/>
            <person name="Johnson J."/>
            <person name="Kravitz S."/>
            <person name="Halpern A."/>
            <person name="Remington K."/>
            <person name="Beeson K."/>
            <person name="Tran B."/>
            <person name="Rogers Y.-H."/>
            <person name="Friedman R."/>
            <person name="Venter J.C."/>
        </authorList>
    </citation>
    <scope>NUCLEOTIDE SEQUENCE [LARGE SCALE GENOMIC DNA]</scope>
    <source>
        <strain evidence="1 2">Nb-231</strain>
    </source>
</reference>
<dbReference type="Proteomes" id="UP000003374">
    <property type="component" value="Unassembled WGS sequence"/>
</dbReference>
<dbReference type="Pfam" id="PF05258">
    <property type="entry name" value="DciA"/>
    <property type="match status" value="1"/>
</dbReference>
<proteinExistence type="predicted"/>
<dbReference type="AlphaFoldDB" id="A4BQH8"/>
<name>A4BQH8_9GAMM</name>
<dbReference type="EMBL" id="AAOF01000005">
    <property type="protein sequence ID" value="EAR21828.1"/>
    <property type="molecule type" value="Genomic_DNA"/>
</dbReference>
<protein>
    <recommendedName>
        <fullName evidence="3">DUF721 domain-containing protein</fullName>
    </recommendedName>
</protein>
<organism evidence="1 2">
    <name type="scientific">Nitrococcus mobilis Nb-231</name>
    <dbReference type="NCBI Taxonomy" id="314278"/>
    <lineage>
        <taxon>Bacteria</taxon>
        <taxon>Pseudomonadati</taxon>
        <taxon>Pseudomonadota</taxon>
        <taxon>Gammaproteobacteria</taxon>
        <taxon>Chromatiales</taxon>
        <taxon>Ectothiorhodospiraceae</taxon>
        <taxon>Nitrococcus</taxon>
    </lineage>
</organism>
<sequence length="156" mass="17831">MTAFDDHPHDHRGPQSLQWWFREDRGVLARIAQSTRTNTRLQRQLQALLPPELTGHWRVAKLDVQTLCLATENPLWATQLRYRRTLLLRGAEAILGQRPRQLQIRIEPSMSARRPAQPARLLSASAAESLRRSAACMDPGPLRAALLRLASRHRPK</sequence>
<dbReference type="InterPro" id="IPR007922">
    <property type="entry name" value="DciA-like"/>
</dbReference>
<evidence type="ECO:0000313" key="1">
    <source>
        <dbReference type="EMBL" id="EAR21828.1"/>
    </source>
</evidence>